<dbReference type="OrthoDB" id="366214at2759"/>
<dbReference type="EMBL" id="FQNF01000093">
    <property type="protein sequence ID" value="SGZ41318.1"/>
    <property type="molecule type" value="Genomic_DNA"/>
</dbReference>
<evidence type="ECO:0000256" key="2">
    <source>
        <dbReference type="ARBA" id="ARBA00022980"/>
    </source>
</evidence>
<protein>
    <recommendedName>
        <fullName evidence="4">Small ribosomal subunit protein uS10 domain-containing protein</fullName>
    </recommendedName>
</protein>
<evidence type="ECO:0000256" key="3">
    <source>
        <dbReference type="ARBA" id="ARBA00023274"/>
    </source>
</evidence>
<evidence type="ECO:0000313" key="5">
    <source>
        <dbReference type="EMBL" id="SGZ41318.1"/>
    </source>
</evidence>
<dbReference type="VEuPathDB" id="FungiDB:HGUI_03518"/>
<keyword evidence="3" id="KW-0687">Ribonucleoprotein</keyword>
<dbReference type="GO" id="GO:0003735">
    <property type="term" value="F:structural constituent of ribosome"/>
    <property type="evidence" value="ECO:0007669"/>
    <property type="project" value="InterPro"/>
</dbReference>
<name>A0A1L0FP27_9ASCO</name>
<dbReference type="InterPro" id="IPR001848">
    <property type="entry name" value="Ribosomal_uS10"/>
</dbReference>
<keyword evidence="2" id="KW-0689">Ribosomal protein</keyword>
<dbReference type="AlphaFoldDB" id="A0A1L0FP27"/>
<dbReference type="GO" id="GO:1990904">
    <property type="term" value="C:ribonucleoprotein complex"/>
    <property type="evidence" value="ECO:0007669"/>
    <property type="project" value="UniProtKB-KW"/>
</dbReference>
<evidence type="ECO:0000256" key="1">
    <source>
        <dbReference type="ARBA" id="ARBA00007102"/>
    </source>
</evidence>
<dbReference type="Gene3D" id="3.30.70.600">
    <property type="entry name" value="Ribosomal protein S10 domain"/>
    <property type="match status" value="1"/>
</dbReference>
<dbReference type="InterPro" id="IPR036838">
    <property type="entry name" value="Ribosomal_uS10_dom_sf"/>
</dbReference>
<dbReference type="SUPFAM" id="SSF54999">
    <property type="entry name" value="Ribosomal protein S10"/>
    <property type="match status" value="1"/>
</dbReference>
<organism evidence="5 6">
    <name type="scientific">Hanseniaspora guilliermondii</name>
    <dbReference type="NCBI Taxonomy" id="56406"/>
    <lineage>
        <taxon>Eukaryota</taxon>
        <taxon>Fungi</taxon>
        <taxon>Dikarya</taxon>
        <taxon>Ascomycota</taxon>
        <taxon>Saccharomycotina</taxon>
        <taxon>Saccharomycetes</taxon>
        <taxon>Saccharomycodales</taxon>
        <taxon>Saccharomycodaceae</taxon>
        <taxon>Hanseniaspora</taxon>
    </lineage>
</organism>
<sequence>MFKNGFKNLNQSRFNSNITNLAIPTKSMIEKFVYTKSLQSATVNTLKAEVDRLYPKDATYTSDNIPFNIKALYYHPRINAKTHNEKVATLIFKSYEKANLHFMADFAMRAGFYAGCVLGEPLKLETERALRTYNKSPFVHSKSKQNFYKLTRKIQIDVFDTAPEALDLLLANIVKYAKPGVALEVENHTKQTLEGNFIEGLPSNKYMASAISKDPLFRHVKPLAESELYQQFSENGNIKINNDLKEEKKPEVIEAKKDVSESKNQEE</sequence>
<proteinExistence type="inferred from homology"/>
<dbReference type="SMART" id="SM01403">
    <property type="entry name" value="Ribosomal_S10"/>
    <property type="match status" value="1"/>
</dbReference>
<dbReference type="GO" id="GO:0006412">
    <property type="term" value="P:translation"/>
    <property type="evidence" value="ECO:0007669"/>
    <property type="project" value="InterPro"/>
</dbReference>
<dbReference type="InterPro" id="IPR027486">
    <property type="entry name" value="Ribosomal_uS10_dom"/>
</dbReference>
<dbReference type="PANTHER" id="PTHR11700">
    <property type="entry name" value="30S RIBOSOMAL PROTEIN S10 FAMILY MEMBER"/>
    <property type="match status" value="1"/>
</dbReference>
<dbReference type="Proteomes" id="UP000183365">
    <property type="component" value="Unassembled WGS sequence"/>
</dbReference>
<reference evidence="6" key="1">
    <citation type="submission" date="2016-11" db="EMBL/GenBank/DDBJ databases">
        <authorList>
            <person name="Guldener U."/>
        </authorList>
    </citation>
    <scope>NUCLEOTIDE SEQUENCE [LARGE SCALE GENOMIC DNA]</scope>
</reference>
<evidence type="ECO:0000259" key="4">
    <source>
        <dbReference type="SMART" id="SM01403"/>
    </source>
</evidence>
<gene>
    <name evidence="5" type="ORF">HGUI_03518</name>
</gene>
<accession>A0A1L0FP27</accession>
<feature type="domain" description="Small ribosomal subunit protein uS10" evidence="4">
    <location>
        <begin position="89"/>
        <end position="186"/>
    </location>
</feature>
<keyword evidence="6" id="KW-1185">Reference proteome</keyword>
<evidence type="ECO:0000313" key="6">
    <source>
        <dbReference type="Proteomes" id="UP000183365"/>
    </source>
</evidence>
<dbReference type="Pfam" id="PF00338">
    <property type="entry name" value="Ribosomal_S10"/>
    <property type="match status" value="1"/>
</dbReference>
<dbReference type="GO" id="GO:0005840">
    <property type="term" value="C:ribosome"/>
    <property type="evidence" value="ECO:0007669"/>
    <property type="project" value="UniProtKB-KW"/>
</dbReference>
<comment type="similarity">
    <text evidence="1">Belongs to the universal ribosomal protein uS10 family.</text>
</comment>